<protein>
    <submittedName>
        <fullName evidence="8">Endochitinase-like</fullName>
    </submittedName>
</protein>
<feature type="disulfide bond" evidence="5">
    <location>
        <begin position="193"/>
        <end position="226"/>
    </location>
</feature>
<dbReference type="PROSITE" id="PS00774">
    <property type="entry name" value="CHITINASE_19_2"/>
    <property type="match status" value="1"/>
</dbReference>
<evidence type="ECO:0000256" key="1">
    <source>
        <dbReference type="ARBA" id="ARBA00022669"/>
    </source>
</evidence>
<dbReference type="InterPro" id="IPR016283">
    <property type="entry name" value="Glyco_hydro_19"/>
</dbReference>
<proteinExistence type="predicted"/>
<keyword evidence="3 5" id="KW-1015">Disulfide bond</keyword>
<evidence type="ECO:0000259" key="6">
    <source>
        <dbReference type="PROSITE" id="PS00774"/>
    </source>
</evidence>
<dbReference type="GO" id="GO:0006032">
    <property type="term" value="P:chitin catabolic process"/>
    <property type="evidence" value="ECO:0007669"/>
    <property type="project" value="InterPro"/>
</dbReference>
<dbReference type="GO" id="GO:0008061">
    <property type="term" value="F:chitin binding"/>
    <property type="evidence" value="ECO:0007669"/>
    <property type="project" value="UniProtKB-KW"/>
</dbReference>
<dbReference type="PANTHER" id="PTHR22595:SF79">
    <property type="entry name" value="CHITINASE 12"/>
    <property type="match status" value="1"/>
</dbReference>
<dbReference type="SUPFAM" id="SSF53955">
    <property type="entry name" value="Lysozyme-like"/>
    <property type="match status" value="1"/>
</dbReference>
<dbReference type="Gene3D" id="3.30.20.10">
    <property type="entry name" value="Endochitinase, domain 2"/>
    <property type="match status" value="1"/>
</dbReference>
<dbReference type="PIRSF" id="PIRSF001060">
    <property type="entry name" value="Endochitinase"/>
    <property type="match status" value="1"/>
</dbReference>
<dbReference type="GO" id="GO:0005975">
    <property type="term" value="P:carbohydrate metabolic process"/>
    <property type="evidence" value="ECO:0007669"/>
    <property type="project" value="InterPro"/>
</dbReference>
<gene>
    <name evidence="8" type="primary">LOC111005565</name>
</gene>
<keyword evidence="1" id="KW-0147">Chitin-binding</keyword>
<feature type="domain" description="Glycoside hydrolase family 19 catalytic" evidence="6">
    <location>
        <begin position="138"/>
        <end position="148"/>
    </location>
</feature>
<evidence type="ECO:0000313" key="7">
    <source>
        <dbReference type="Proteomes" id="UP000504603"/>
    </source>
</evidence>
<dbReference type="KEGG" id="mcha:111005565"/>
<feature type="disulfide bond" evidence="5">
    <location>
        <begin position="10"/>
        <end position="73"/>
    </location>
</feature>
<evidence type="ECO:0000256" key="5">
    <source>
        <dbReference type="PIRSR" id="PIRSR001060-2"/>
    </source>
</evidence>
<keyword evidence="7" id="KW-1185">Reference proteome</keyword>
<dbReference type="CDD" id="cd00325">
    <property type="entry name" value="chitinase_GH19"/>
    <property type="match status" value="1"/>
</dbReference>
<sequence>MLKHRNDPKCEGDGFYSYDAFVEVARSFDGFGTTGDETIRKRELAAFFGQTSHETRGVWDDDAPDDPHAWGYCYVREVDPSDSYCSHDHPEWPCDPDQEYYGRGPIQLTYNYNYGPAGEALDVDLLSHPDLVAIDPIISFKTAIWFWMTPHGDKPSIHDVITDQWHPSDDDIDAGRVPGYGLITNIINGDHECGFPGPNPNVEDRIEFYKRYCDILDIEYGEHLDCYDQEPFNLSVKLSYQM</sequence>
<feature type="active site" description="Proton donor" evidence="4">
    <location>
        <position position="54"/>
    </location>
</feature>
<accession>A0A6J1BXB7</accession>
<evidence type="ECO:0000256" key="3">
    <source>
        <dbReference type="ARBA" id="ARBA00023157"/>
    </source>
</evidence>
<dbReference type="RefSeq" id="XP_022132793.1">
    <property type="nucleotide sequence ID" value="XM_022277101.1"/>
</dbReference>
<reference evidence="8" key="1">
    <citation type="submission" date="2025-08" db="UniProtKB">
        <authorList>
            <consortium name="RefSeq"/>
        </authorList>
    </citation>
    <scope>IDENTIFICATION</scope>
</reference>
<dbReference type="PANTHER" id="PTHR22595">
    <property type="entry name" value="CHITINASE-RELATED"/>
    <property type="match status" value="1"/>
</dbReference>
<name>A0A6J1BXB7_MOMCH</name>
<organism evidence="7 8">
    <name type="scientific">Momordica charantia</name>
    <name type="common">Bitter gourd</name>
    <name type="synonym">Balsam pear</name>
    <dbReference type="NCBI Taxonomy" id="3673"/>
    <lineage>
        <taxon>Eukaryota</taxon>
        <taxon>Viridiplantae</taxon>
        <taxon>Streptophyta</taxon>
        <taxon>Embryophyta</taxon>
        <taxon>Tracheophyta</taxon>
        <taxon>Spermatophyta</taxon>
        <taxon>Magnoliopsida</taxon>
        <taxon>eudicotyledons</taxon>
        <taxon>Gunneridae</taxon>
        <taxon>Pentapetalae</taxon>
        <taxon>rosids</taxon>
        <taxon>fabids</taxon>
        <taxon>Cucurbitales</taxon>
        <taxon>Cucurbitaceae</taxon>
        <taxon>Momordiceae</taxon>
        <taxon>Momordica</taxon>
    </lineage>
</organism>
<dbReference type="FunFam" id="3.30.20.10:FF:000001">
    <property type="entry name" value="Endochitinase (Chitinase)"/>
    <property type="match status" value="1"/>
</dbReference>
<dbReference type="Gene3D" id="1.10.530.10">
    <property type="match status" value="1"/>
</dbReference>
<dbReference type="GeneID" id="111005565"/>
<dbReference type="Pfam" id="PF00182">
    <property type="entry name" value="Glyco_hydro_19"/>
    <property type="match status" value="1"/>
</dbReference>
<dbReference type="AlphaFoldDB" id="A0A6J1BXB7"/>
<dbReference type="Proteomes" id="UP000504603">
    <property type="component" value="Unplaced"/>
</dbReference>
<dbReference type="InterPro" id="IPR000726">
    <property type="entry name" value="Glyco_hydro_19_cat"/>
</dbReference>
<evidence type="ECO:0000256" key="2">
    <source>
        <dbReference type="ARBA" id="ARBA00022821"/>
    </source>
</evidence>
<keyword evidence="2" id="KW-0611">Plant defense</keyword>
<evidence type="ECO:0000256" key="4">
    <source>
        <dbReference type="PIRSR" id="PIRSR001060-1"/>
    </source>
</evidence>
<feature type="disulfide bond" evidence="5">
    <location>
        <begin position="85"/>
        <end position="94"/>
    </location>
</feature>
<dbReference type="GO" id="GO:0016998">
    <property type="term" value="P:cell wall macromolecule catabolic process"/>
    <property type="evidence" value="ECO:0007669"/>
    <property type="project" value="InterPro"/>
</dbReference>
<dbReference type="InterPro" id="IPR023346">
    <property type="entry name" value="Lysozyme-like_dom_sf"/>
</dbReference>
<dbReference type="OrthoDB" id="5985073at2759"/>
<dbReference type="GO" id="GO:0004568">
    <property type="term" value="F:chitinase activity"/>
    <property type="evidence" value="ECO:0007669"/>
    <property type="project" value="InterPro"/>
</dbReference>
<dbReference type="GO" id="GO:0050832">
    <property type="term" value="P:defense response to fungus"/>
    <property type="evidence" value="ECO:0007669"/>
    <property type="project" value="TreeGrafter"/>
</dbReference>
<evidence type="ECO:0000313" key="8">
    <source>
        <dbReference type="RefSeq" id="XP_022132793.1"/>
    </source>
</evidence>